<name>A0ABU6JE34_9BURK</name>
<dbReference type="Gene3D" id="3.30.420.270">
    <property type="match status" value="1"/>
</dbReference>
<keyword evidence="7" id="KW-0653">Protein transport</keyword>
<organism evidence="9 10">
    <name type="scientific">Noviherbaspirillum album</name>
    <dbReference type="NCBI Taxonomy" id="3080276"/>
    <lineage>
        <taxon>Bacteria</taxon>
        <taxon>Pseudomonadati</taxon>
        <taxon>Pseudomonadota</taxon>
        <taxon>Betaproteobacteria</taxon>
        <taxon>Burkholderiales</taxon>
        <taxon>Oxalobacteraceae</taxon>
        <taxon>Noviherbaspirillum</taxon>
    </lineage>
</organism>
<evidence type="ECO:0000256" key="7">
    <source>
        <dbReference type="RuleBase" id="RU003879"/>
    </source>
</evidence>
<comment type="subcellular location">
    <subcellularLocation>
        <location evidence="1">Cell membrane</location>
        <topology evidence="1">Single-pass membrane protein</topology>
    </subcellularLocation>
    <subcellularLocation>
        <location evidence="7">Cell membrane</location>
        <topology evidence="7">Single-pass type II membrane protein</topology>
    </subcellularLocation>
</comment>
<feature type="transmembrane region" description="Helical" evidence="8">
    <location>
        <begin position="20"/>
        <end position="39"/>
    </location>
</feature>
<evidence type="ECO:0000256" key="2">
    <source>
        <dbReference type="ARBA" id="ARBA00005811"/>
    </source>
</evidence>
<comment type="similarity">
    <text evidence="2 7">Belongs to the ExbD/TolR family.</text>
</comment>
<dbReference type="Pfam" id="PF02472">
    <property type="entry name" value="ExbD"/>
    <property type="match status" value="1"/>
</dbReference>
<keyword evidence="10" id="KW-1185">Reference proteome</keyword>
<evidence type="ECO:0000256" key="1">
    <source>
        <dbReference type="ARBA" id="ARBA00004162"/>
    </source>
</evidence>
<evidence type="ECO:0000256" key="5">
    <source>
        <dbReference type="ARBA" id="ARBA00022989"/>
    </source>
</evidence>
<evidence type="ECO:0000256" key="3">
    <source>
        <dbReference type="ARBA" id="ARBA00022475"/>
    </source>
</evidence>
<dbReference type="PANTHER" id="PTHR30558">
    <property type="entry name" value="EXBD MEMBRANE COMPONENT OF PMF-DRIVEN MACROMOLECULE IMPORT SYSTEM"/>
    <property type="match status" value="1"/>
</dbReference>
<evidence type="ECO:0000313" key="9">
    <source>
        <dbReference type="EMBL" id="MEC4721800.1"/>
    </source>
</evidence>
<keyword evidence="5 8" id="KW-1133">Transmembrane helix</keyword>
<accession>A0ABU6JE34</accession>
<proteinExistence type="inferred from homology"/>
<keyword evidence="3" id="KW-1003">Cell membrane</keyword>
<dbReference type="PANTHER" id="PTHR30558:SF7">
    <property type="entry name" value="TOL-PAL SYSTEM PROTEIN TOLR"/>
    <property type="match status" value="1"/>
</dbReference>
<dbReference type="Proteomes" id="UP001352263">
    <property type="component" value="Unassembled WGS sequence"/>
</dbReference>
<dbReference type="RefSeq" id="WP_326508487.1">
    <property type="nucleotide sequence ID" value="NZ_JAWIIV010000022.1"/>
</dbReference>
<evidence type="ECO:0000256" key="4">
    <source>
        <dbReference type="ARBA" id="ARBA00022692"/>
    </source>
</evidence>
<sequence>MSFGAPDKDDDVMSEINMTPLVDVMLVLLIIFIITVPVINHAVKLDLPRAASQPNDVKPSHIDVSIDSNGVISWGGTAVDEQALKDRISTAAAQSPQPELHLRADRKTPYENVARLMSAAQTGGLNKIGFVTEPDASR</sequence>
<gene>
    <name evidence="9" type="ORF">RY831_21765</name>
</gene>
<dbReference type="InterPro" id="IPR003400">
    <property type="entry name" value="ExbD"/>
</dbReference>
<dbReference type="EMBL" id="JAWIIV010000022">
    <property type="protein sequence ID" value="MEC4721800.1"/>
    <property type="molecule type" value="Genomic_DNA"/>
</dbReference>
<reference evidence="9 10" key="1">
    <citation type="submission" date="2023-10" db="EMBL/GenBank/DDBJ databases">
        <title>Noviherbaspirillum sp. CPCC 100848 genome assembly.</title>
        <authorList>
            <person name="Li X.Y."/>
            <person name="Fang X.M."/>
        </authorList>
    </citation>
    <scope>NUCLEOTIDE SEQUENCE [LARGE SCALE GENOMIC DNA]</scope>
    <source>
        <strain evidence="9 10">CPCC 100848</strain>
    </source>
</reference>
<keyword evidence="7" id="KW-0813">Transport</keyword>
<keyword evidence="6 8" id="KW-0472">Membrane</keyword>
<protein>
    <submittedName>
        <fullName evidence="9">Biopolymer transporter ExbD</fullName>
    </submittedName>
</protein>
<evidence type="ECO:0000256" key="6">
    <source>
        <dbReference type="ARBA" id="ARBA00023136"/>
    </source>
</evidence>
<evidence type="ECO:0000313" key="10">
    <source>
        <dbReference type="Proteomes" id="UP001352263"/>
    </source>
</evidence>
<keyword evidence="4 7" id="KW-0812">Transmembrane</keyword>
<comment type="caution">
    <text evidence="9">The sequence shown here is derived from an EMBL/GenBank/DDBJ whole genome shotgun (WGS) entry which is preliminary data.</text>
</comment>
<evidence type="ECO:0000256" key="8">
    <source>
        <dbReference type="SAM" id="Phobius"/>
    </source>
</evidence>